<dbReference type="KEGG" id="nsr:NS506_06527"/>
<dbReference type="AlphaFoldDB" id="A0ABC8B1V9"/>
<gene>
    <name evidence="3" type="ORF">NS506_06527</name>
</gene>
<evidence type="ECO:0000313" key="4">
    <source>
        <dbReference type="Proteomes" id="UP000180166"/>
    </source>
</evidence>
<dbReference type="Pfam" id="PF14424">
    <property type="entry name" value="Toxin-deaminase"/>
    <property type="match status" value="1"/>
</dbReference>
<reference evidence="3 4" key="1">
    <citation type="submission" date="2016-10" db="EMBL/GenBank/DDBJ databases">
        <title>Genome sequence of Nocardia seriolae strain EM150506, isolated from Anguila japonica.</title>
        <authorList>
            <person name="Han H.-J."/>
        </authorList>
    </citation>
    <scope>NUCLEOTIDE SEQUENCE [LARGE SCALE GENOMIC DNA]</scope>
    <source>
        <strain evidence="3 4">EM150506</strain>
    </source>
</reference>
<dbReference type="RefSeq" id="WP_155239846.1">
    <property type="nucleotide sequence ID" value="NZ_AP017900.1"/>
</dbReference>
<organism evidence="3 4">
    <name type="scientific">Nocardia seriolae</name>
    <dbReference type="NCBI Taxonomy" id="37332"/>
    <lineage>
        <taxon>Bacteria</taxon>
        <taxon>Bacillati</taxon>
        <taxon>Actinomycetota</taxon>
        <taxon>Actinomycetes</taxon>
        <taxon>Mycobacteriales</taxon>
        <taxon>Nocardiaceae</taxon>
        <taxon>Nocardia</taxon>
    </lineage>
</organism>
<proteinExistence type="predicted"/>
<evidence type="ECO:0000256" key="1">
    <source>
        <dbReference type="SAM" id="Coils"/>
    </source>
</evidence>
<evidence type="ECO:0000256" key="2">
    <source>
        <dbReference type="SAM" id="MobiDB-lite"/>
    </source>
</evidence>
<name>A0ABC8B1V9_9NOCA</name>
<dbReference type="EMBL" id="CP017839">
    <property type="protein sequence ID" value="APB00560.1"/>
    <property type="molecule type" value="Genomic_DNA"/>
</dbReference>
<dbReference type="InterPro" id="IPR032721">
    <property type="entry name" value="Toxin-deaminase"/>
</dbReference>
<feature type="coiled-coil region" evidence="1">
    <location>
        <begin position="27"/>
        <end position="54"/>
    </location>
</feature>
<dbReference type="GeneID" id="93373578"/>
<accession>A0ABC8B1V9</accession>
<protein>
    <submittedName>
        <fullName evidence="3">Uncharacterized protein</fullName>
    </submittedName>
</protein>
<sequence>MVLTADIVKKIKDTGTAIKGFITAEKFEAEAAEVVKAENTLERTTAELEQVDALEAKTIEQEAKAAESGAGPTSEQTAGKQAAEDLRARLAASGETISKTRNVATARGTIDGEEISLDAVSGLDTPSGTVKTPDNPVLIPKSIDNTIERPTDSEFKILDQLAQKLNPDSKGVINLRTEREPCPACSNVIKQFEQKFPGVKVNLE</sequence>
<keyword evidence="1" id="KW-0175">Coiled coil</keyword>
<dbReference type="Proteomes" id="UP000180166">
    <property type="component" value="Chromosome"/>
</dbReference>
<evidence type="ECO:0000313" key="3">
    <source>
        <dbReference type="EMBL" id="APB00560.1"/>
    </source>
</evidence>
<feature type="region of interest" description="Disordered" evidence="2">
    <location>
        <begin position="61"/>
        <end position="82"/>
    </location>
</feature>